<evidence type="ECO:0000256" key="1">
    <source>
        <dbReference type="ARBA" id="ARBA00009919"/>
    </source>
</evidence>
<feature type="region of interest" description="Disordered" evidence="2">
    <location>
        <begin position="1"/>
        <end position="23"/>
    </location>
</feature>
<sequence length="369" mass="39678">MERASARALESPSSPQRIGRRQGLKARDVRYARQVRFAGIGEDGQTRLMTGHAAIVGVGALGCVIANHLARAGVGKLTLVDRDIVDRSNLQRQMLYDEADAESETPKAITAASRLTAINSGIEVIPRVTDLNAFNVETMLASTDIVLDGTDNFSARYLLNEFSVKSGIPWIYGGAVGASGMTMTIVPGTTPCLRCLFPEPPGGGTLDTCETTGVLSPIVDTIGSAQAMEAIKLLSGRSETLHGSLLQIDLWRQQWHSLGVAGARRVDCPVCAERRFDILDGEAGFETATASLCGRNTVQVLPPRPLSLDLRSLESRLGHAGQTELTPYSLRLRLPSGIAFLLFPDGRALVMGTEDDQTARRIYAEFLGE</sequence>
<feature type="domain" description="THIF-type NAD/FAD binding fold" evidence="3">
    <location>
        <begin position="31"/>
        <end position="270"/>
    </location>
</feature>
<dbReference type="SUPFAM" id="SSF69572">
    <property type="entry name" value="Activating enzymes of the ubiquitin-like proteins"/>
    <property type="match status" value="1"/>
</dbReference>
<evidence type="ECO:0000256" key="2">
    <source>
        <dbReference type="SAM" id="MobiDB-lite"/>
    </source>
</evidence>
<dbReference type="GO" id="GO:0004792">
    <property type="term" value="F:thiosulfate-cyanide sulfurtransferase activity"/>
    <property type="evidence" value="ECO:0007669"/>
    <property type="project" value="TreeGrafter"/>
</dbReference>
<evidence type="ECO:0000313" key="5">
    <source>
        <dbReference type="Proteomes" id="UP000316330"/>
    </source>
</evidence>
<dbReference type="CDD" id="cd00757">
    <property type="entry name" value="ThiF_MoeB_HesA_family"/>
    <property type="match status" value="1"/>
</dbReference>
<keyword evidence="4" id="KW-0808">Transferase</keyword>
<comment type="caution">
    <text evidence="4">The sequence shown here is derived from an EMBL/GenBank/DDBJ whole genome shotgun (WGS) entry which is preliminary data.</text>
</comment>
<dbReference type="Proteomes" id="UP000316330">
    <property type="component" value="Unassembled WGS sequence"/>
</dbReference>
<protein>
    <submittedName>
        <fullName evidence="4">Thiazole biosynthesis adenylyltransferase ThiF</fullName>
    </submittedName>
</protein>
<proteinExistence type="inferred from homology"/>
<name>A0A559JBT5_9BACL</name>
<reference evidence="4 5" key="1">
    <citation type="submission" date="2019-07" db="EMBL/GenBank/DDBJ databases">
        <authorList>
            <person name="Kim J."/>
        </authorList>
    </citation>
    <scope>NUCLEOTIDE SEQUENCE [LARGE SCALE GENOMIC DNA]</scope>
    <source>
        <strain evidence="4 5">G13</strain>
    </source>
</reference>
<dbReference type="InterPro" id="IPR045886">
    <property type="entry name" value="ThiF/MoeB/HesA"/>
</dbReference>
<accession>A0A559JBT5</accession>
<dbReference type="OrthoDB" id="9804286at2"/>
<dbReference type="GO" id="GO:0008641">
    <property type="term" value="F:ubiquitin-like modifier activating enzyme activity"/>
    <property type="evidence" value="ECO:0007669"/>
    <property type="project" value="InterPro"/>
</dbReference>
<dbReference type="PANTHER" id="PTHR10953">
    <property type="entry name" value="UBIQUITIN-ACTIVATING ENZYME E1"/>
    <property type="match status" value="1"/>
</dbReference>
<keyword evidence="5" id="KW-1185">Reference proteome</keyword>
<dbReference type="GO" id="GO:0016779">
    <property type="term" value="F:nucleotidyltransferase activity"/>
    <property type="evidence" value="ECO:0007669"/>
    <property type="project" value="UniProtKB-KW"/>
</dbReference>
<dbReference type="InterPro" id="IPR035985">
    <property type="entry name" value="Ubiquitin-activating_enz"/>
</dbReference>
<dbReference type="PANTHER" id="PTHR10953:SF102">
    <property type="entry name" value="ADENYLYLTRANSFERASE AND SULFURTRANSFERASE MOCS3"/>
    <property type="match status" value="1"/>
</dbReference>
<evidence type="ECO:0000313" key="4">
    <source>
        <dbReference type="EMBL" id="TVX97346.1"/>
    </source>
</evidence>
<dbReference type="AlphaFoldDB" id="A0A559JBT5"/>
<comment type="similarity">
    <text evidence="1">Belongs to the HesA/MoeB/ThiF family.</text>
</comment>
<organism evidence="4 5">
    <name type="scientific">Cohnella terricola</name>
    <dbReference type="NCBI Taxonomy" id="1289167"/>
    <lineage>
        <taxon>Bacteria</taxon>
        <taxon>Bacillati</taxon>
        <taxon>Bacillota</taxon>
        <taxon>Bacilli</taxon>
        <taxon>Bacillales</taxon>
        <taxon>Paenibacillaceae</taxon>
        <taxon>Cohnella</taxon>
    </lineage>
</organism>
<dbReference type="GO" id="GO:0008146">
    <property type="term" value="F:sulfotransferase activity"/>
    <property type="evidence" value="ECO:0007669"/>
    <property type="project" value="TreeGrafter"/>
</dbReference>
<dbReference type="GO" id="GO:0005829">
    <property type="term" value="C:cytosol"/>
    <property type="evidence" value="ECO:0007669"/>
    <property type="project" value="TreeGrafter"/>
</dbReference>
<dbReference type="Pfam" id="PF00899">
    <property type="entry name" value="ThiF"/>
    <property type="match status" value="1"/>
</dbReference>
<gene>
    <name evidence="4" type="ORF">FPZ45_18600</name>
</gene>
<dbReference type="EMBL" id="VNJJ01000012">
    <property type="protein sequence ID" value="TVX97346.1"/>
    <property type="molecule type" value="Genomic_DNA"/>
</dbReference>
<dbReference type="Gene3D" id="3.40.50.720">
    <property type="entry name" value="NAD(P)-binding Rossmann-like Domain"/>
    <property type="match status" value="1"/>
</dbReference>
<dbReference type="FunFam" id="3.40.50.720:FF:000080">
    <property type="entry name" value="Thiazole biosynthesis adenylyltransferase ThiF"/>
    <property type="match status" value="1"/>
</dbReference>
<dbReference type="InterPro" id="IPR000594">
    <property type="entry name" value="ThiF_NAD_FAD-bd"/>
</dbReference>
<keyword evidence="4" id="KW-0548">Nucleotidyltransferase</keyword>
<evidence type="ECO:0000259" key="3">
    <source>
        <dbReference type="Pfam" id="PF00899"/>
    </source>
</evidence>